<sequence length="258" mass="28087">MSRARAALLVCALWCAGSLPAHAATAVDTPVDPLNSPSWQYMRQRFLGKDPMVFDARVQVQMPSAAEDQMQVPVHVSAPGLTDVVDVLVFADLNPLPKILRYQPTSAAPDIGFRFKVEQSTPVRAAMRTRDGVWHVGGAWLRASGGGCTAPSVGTGQGFWQDRLGEISARLWPQQPGLERLRLRMIHPMDTGLAAGIPVFHIDRIDMRASDGRLLASLQTYEPVSENPVISVDLQHSGPVRIDAHDIQGNRFAATVTP</sequence>
<dbReference type="Pfam" id="PF08770">
    <property type="entry name" value="SoxZ"/>
    <property type="match status" value="1"/>
</dbReference>
<feature type="domain" description="Ig-like SoxY" evidence="3">
    <location>
        <begin position="44"/>
        <end position="148"/>
    </location>
</feature>
<dbReference type="Proteomes" id="UP000199758">
    <property type="component" value="Unassembled WGS sequence"/>
</dbReference>
<dbReference type="Pfam" id="PF13501">
    <property type="entry name" value="SoxY"/>
    <property type="match status" value="1"/>
</dbReference>
<feature type="domain" description="Sulphur oxidation protein SoxZ" evidence="2">
    <location>
        <begin position="180"/>
        <end position="256"/>
    </location>
</feature>
<evidence type="ECO:0000256" key="1">
    <source>
        <dbReference type="SAM" id="SignalP"/>
    </source>
</evidence>
<dbReference type="InterPro" id="IPR032711">
    <property type="entry name" value="SoxY"/>
</dbReference>
<feature type="chain" id="PRO_5013245936" evidence="1">
    <location>
        <begin position="24"/>
        <end position="258"/>
    </location>
</feature>
<evidence type="ECO:0000313" key="5">
    <source>
        <dbReference type="Proteomes" id="UP000199758"/>
    </source>
</evidence>
<dbReference type="InterPro" id="IPR013783">
    <property type="entry name" value="Ig-like_fold"/>
</dbReference>
<evidence type="ECO:0000313" key="4">
    <source>
        <dbReference type="EMBL" id="SHG83411.1"/>
    </source>
</evidence>
<dbReference type="Gene3D" id="2.60.40.10">
    <property type="entry name" value="Immunoglobulins"/>
    <property type="match status" value="1"/>
</dbReference>
<dbReference type="InterPro" id="IPR014880">
    <property type="entry name" value="SoxZ_dom"/>
</dbReference>
<dbReference type="InterPro" id="IPR014756">
    <property type="entry name" value="Ig_E-set"/>
</dbReference>
<dbReference type="InterPro" id="IPR038162">
    <property type="entry name" value="SoxY_sf"/>
</dbReference>
<dbReference type="AlphaFoldDB" id="A0A1M5N1J5"/>
<keyword evidence="5" id="KW-1185">Reference proteome</keyword>
<name>A0A1M5N1J5_9GAMM</name>
<accession>A0A1M5N1J5</accession>
<dbReference type="EMBL" id="FQWZ01000003">
    <property type="protein sequence ID" value="SHG83411.1"/>
    <property type="molecule type" value="Genomic_DNA"/>
</dbReference>
<reference evidence="4 5" key="1">
    <citation type="submission" date="2016-11" db="EMBL/GenBank/DDBJ databases">
        <authorList>
            <person name="Jaros S."/>
            <person name="Januszkiewicz K."/>
            <person name="Wedrychowicz H."/>
        </authorList>
    </citation>
    <scope>NUCLEOTIDE SEQUENCE [LARGE SCALE GENOMIC DNA]</scope>
    <source>
        <strain evidence="4 5">CGMCC 1.7049</strain>
    </source>
</reference>
<protein>
    <submittedName>
        <fullName evidence="4">Sulfur-oxidizing protein SoxY</fullName>
    </submittedName>
</protein>
<dbReference type="SUPFAM" id="SSF81296">
    <property type="entry name" value="E set domains"/>
    <property type="match status" value="1"/>
</dbReference>
<evidence type="ECO:0000259" key="2">
    <source>
        <dbReference type="Pfam" id="PF08770"/>
    </source>
</evidence>
<dbReference type="NCBIfam" id="TIGR04557">
    <property type="entry name" value="fuse_rel_SoxYZ"/>
    <property type="match status" value="1"/>
</dbReference>
<dbReference type="OrthoDB" id="5343309at2"/>
<dbReference type="InterPro" id="IPR030831">
    <property type="entry name" value="Fuse-rel_SoxYZ"/>
</dbReference>
<evidence type="ECO:0000259" key="3">
    <source>
        <dbReference type="Pfam" id="PF13501"/>
    </source>
</evidence>
<proteinExistence type="predicted"/>
<dbReference type="RefSeq" id="WP_072896252.1">
    <property type="nucleotide sequence ID" value="NZ_FQWZ01000003.1"/>
</dbReference>
<gene>
    <name evidence="4" type="ORF">SAMN04488068_1582</name>
</gene>
<feature type="signal peptide" evidence="1">
    <location>
        <begin position="1"/>
        <end position="23"/>
    </location>
</feature>
<dbReference type="STRING" id="490188.SAMN04488068_1582"/>
<keyword evidence="1" id="KW-0732">Signal</keyword>
<organism evidence="4 5">
    <name type="scientific">Hydrocarboniphaga daqingensis</name>
    <dbReference type="NCBI Taxonomy" id="490188"/>
    <lineage>
        <taxon>Bacteria</taxon>
        <taxon>Pseudomonadati</taxon>
        <taxon>Pseudomonadota</taxon>
        <taxon>Gammaproteobacteria</taxon>
        <taxon>Nevskiales</taxon>
        <taxon>Nevskiaceae</taxon>
        <taxon>Hydrocarboniphaga</taxon>
    </lineage>
</organism>
<dbReference type="Gene3D" id="2.60.40.2470">
    <property type="entry name" value="SoxY domain"/>
    <property type="match status" value="1"/>
</dbReference>